<feature type="non-terminal residue" evidence="3">
    <location>
        <position position="80"/>
    </location>
</feature>
<accession>A0A8S2ZVM8</accession>
<organism evidence="3 5">
    <name type="scientific">Rotaria magnacalcarata</name>
    <dbReference type="NCBI Taxonomy" id="392030"/>
    <lineage>
        <taxon>Eukaryota</taxon>
        <taxon>Metazoa</taxon>
        <taxon>Spiralia</taxon>
        <taxon>Gnathifera</taxon>
        <taxon>Rotifera</taxon>
        <taxon>Eurotatoria</taxon>
        <taxon>Bdelloidea</taxon>
        <taxon>Philodinida</taxon>
        <taxon>Philodinidae</taxon>
        <taxon>Rotaria</taxon>
    </lineage>
</organism>
<dbReference type="AlphaFoldDB" id="A0A8S2ZVM8"/>
<comment type="caution">
    <text evidence="3">The sequence shown here is derived from an EMBL/GenBank/DDBJ whole genome shotgun (WGS) entry which is preliminary data.</text>
</comment>
<name>A0A8S2ZVM8_9BILA</name>
<evidence type="ECO:0000256" key="1">
    <source>
        <dbReference type="SAM" id="MobiDB-lite"/>
    </source>
</evidence>
<dbReference type="EMBL" id="CAJOBH010111304">
    <property type="protein sequence ID" value="CAF4662640.1"/>
    <property type="molecule type" value="Genomic_DNA"/>
</dbReference>
<reference evidence="3" key="1">
    <citation type="submission" date="2021-02" db="EMBL/GenBank/DDBJ databases">
        <authorList>
            <person name="Nowell W R."/>
        </authorList>
    </citation>
    <scope>NUCLEOTIDE SEQUENCE</scope>
</reference>
<feature type="non-terminal residue" evidence="3">
    <location>
        <position position="1"/>
    </location>
</feature>
<dbReference type="Proteomes" id="UP000681967">
    <property type="component" value="Unassembled WGS sequence"/>
</dbReference>
<evidence type="ECO:0000313" key="3">
    <source>
        <dbReference type="EMBL" id="CAF4662640.1"/>
    </source>
</evidence>
<sequence length="80" mass="8968">SKPDRSNSDDDADSTESDQLSPPTKRRCQSSSLQLCLPNQSSSVLVRLIPDDVKENKEECRSCGKQEILLRAFNCPSLHY</sequence>
<gene>
    <name evidence="3" type="ORF">BYL167_LOCUS42653</name>
    <name evidence="4" type="ORF">GIL414_LOCUS48002</name>
    <name evidence="2" type="ORF">SMN809_LOCUS35496</name>
</gene>
<evidence type="ECO:0000313" key="4">
    <source>
        <dbReference type="EMBL" id="CAF4820776.1"/>
    </source>
</evidence>
<dbReference type="EMBL" id="CAJOBI010084788">
    <property type="protein sequence ID" value="CAF4513877.1"/>
    <property type="molecule type" value="Genomic_DNA"/>
</dbReference>
<proteinExistence type="predicted"/>
<dbReference type="Proteomes" id="UP000681720">
    <property type="component" value="Unassembled WGS sequence"/>
</dbReference>
<dbReference type="EMBL" id="CAJOBJ010154668">
    <property type="protein sequence ID" value="CAF4820776.1"/>
    <property type="molecule type" value="Genomic_DNA"/>
</dbReference>
<dbReference type="Proteomes" id="UP000676336">
    <property type="component" value="Unassembled WGS sequence"/>
</dbReference>
<evidence type="ECO:0000313" key="2">
    <source>
        <dbReference type="EMBL" id="CAF4513877.1"/>
    </source>
</evidence>
<protein>
    <submittedName>
        <fullName evidence="3">Uncharacterized protein</fullName>
    </submittedName>
</protein>
<feature type="region of interest" description="Disordered" evidence="1">
    <location>
        <begin position="1"/>
        <end position="32"/>
    </location>
</feature>
<evidence type="ECO:0000313" key="5">
    <source>
        <dbReference type="Proteomes" id="UP000681967"/>
    </source>
</evidence>